<dbReference type="GO" id="GO:0046872">
    <property type="term" value="F:metal ion binding"/>
    <property type="evidence" value="ECO:0007669"/>
    <property type="project" value="UniProtKB-KW"/>
</dbReference>
<accession>A0A841I1S7</accession>
<protein>
    <submittedName>
        <fullName evidence="7">Ferredoxin</fullName>
    </submittedName>
</protein>
<keyword evidence="4" id="KW-0408">Iron</keyword>
<sequence length="333" mass="35461">MLGGLLDSFLKLSNPAPRYTGPRCLVERYAVGGCSACADVCPHDAITLEGSVTISEVNCTGCGLCTQVCPSGALEYDVEAPLYALRAQGDLARLACSQAGSDAPSVTCLGRITPSALTVAGAWGKQVVLEHGDCAHCPIGSPDVPAHLEDVVDEARKLRAPTEKPLHARIVQTDAGQPGANLGPRVSRRGALGSLFGSARRVVADLIPERPLPFVDWSNPEEHVPADYLWRRKALKPVPDPDTAVYWPAPVVDEGCILCPVCTNVCPTEAVNREMQPDGSFKLYLDASSCTACNACVTSCPPQVMRLEPIRPFSELEALVLMYETPEEKPVGS</sequence>
<reference evidence="7 8" key="1">
    <citation type="submission" date="2020-08" db="EMBL/GenBank/DDBJ databases">
        <title>Genomic Encyclopedia of Type Strains, Phase IV (KMG-IV): sequencing the most valuable type-strain genomes for metagenomic binning, comparative biology and taxonomic classification.</title>
        <authorList>
            <person name="Goeker M."/>
        </authorList>
    </citation>
    <scope>NUCLEOTIDE SEQUENCE [LARGE SCALE GENOMIC DNA]</scope>
    <source>
        <strain evidence="7 8">DSM 21458</strain>
    </source>
</reference>
<feature type="domain" description="4Fe-4S ferredoxin-type" evidence="6">
    <location>
        <begin position="248"/>
        <end position="276"/>
    </location>
</feature>
<dbReference type="PROSITE" id="PS00198">
    <property type="entry name" value="4FE4S_FER_1"/>
    <property type="match status" value="3"/>
</dbReference>
<evidence type="ECO:0000259" key="6">
    <source>
        <dbReference type="PROSITE" id="PS51379"/>
    </source>
</evidence>
<dbReference type="AlphaFoldDB" id="A0A841I1S7"/>
<proteinExistence type="predicted"/>
<keyword evidence="2" id="KW-0479">Metal-binding</keyword>
<evidence type="ECO:0000256" key="5">
    <source>
        <dbReference type="ARBA" id="ARBA00023014"/>
    </source>
</evidence>
<evidence type="ECO:0000256" key="2">
    <source>
        <dbReference type="ARBA" id="ARBA00022723"/>
    </source>
</evidence>
<gene>
    <name evidence="7" type="ORF">HNR42_003229</name>
</gene>
<dbReference type="InterPro" id="IPR017896">
    <property type="entry name" value="4Fe4S_Fe-S-bd"/>
</dbReference>
<feature type="domain" description="4Fe-4S ferredoxin-type" evidence="6">
    <location>
        <begin position="281"/>
        <end position="310"/>
    </location>
</feature>
<keyword evidence="3" id="KW-0677">Repeat</keyword>
<dbReference type="InterPro" id="IPR017900">
    <property type="entry name" value="4Fe4S_Fe_S_CS"/>
</dbReference>
<dbReference type="Gene3D" id="3.30.70.20">
    <property type="match status" value="2"/>
</dbReference>
<dbReference type="Proteomes" id="UP000569951">
    <property type="component" value="Unassembled WGS sequence"/>
</dbReference>
<feature type="domain" description="4Fe-4S ferredoxin-type" evidence="6">
    <location>
        <begin position="22"/>
        <end position="49"/>
    </location>
</feature>
<dbReference type="GO" id="GO:0051539">
    <property type="term" value="F:4 iron, 4 sulfur cluster binding"/>
    <property type="evidence" value="ECO:0007669"/>
    <property type="project" value="UniProtKB-KW"/>
</dbReference>
<keyword evidence="5" id="KW-0411">Iron-sulfur</keyword>
<dbReference type="SUPFAM" id="SSF54862">
    <property type="entry name" value="4Fe-4S ferredoxins"/>
    <property type="match status" value="1"/>
</dbReference>
<feature type="domain" description="4Fe-4S ferredoxin-type" evidence="6">
    <location>
        <begin position="50"/>
        <end position="79"/>
    </location>
</feature>
<comment type="caution">
    <text evidence="7">The sequence shown here is derived from an EMBL/GenBank/DDBJ whole genome shotgun (WGS) entry which is preliminary data.</text>
</comment>
<organism evidence="7 8">
    <name type="scientific">Deinobacterium chartae</name>
    <dbReference type="NCBI Taxonomy" id="521158"/>
    <lineage>
        <taxon>Bacteria</taxon>
        <taxon>Thermotogati</taxon>
        <taxon>Deinococcota</taxon>
        <taxon>Deinococci</taxon>
        <taxon>Deinococcales</taxon>
        <taxon>Deinococcaceae</taxon>
        <taxon>Deinobacterium</taxon>
    </lineage>
</organism>
<evidence type="ECO:0000256" key="1">
    <source>
        <dbReference type="ARBA" id="ARBA00022485"/>
    </source>
</evidence>
<dbReference type="PANTHER" id="PTHR43724">
    <property type="entry name" value="PYRUVATE SYNTHASE SUBUNIT PORD"/>
    <property type="match status" value="1"/>
</dbReference>
<dbReference type="PANTHER" id="PTHR43724:SF1">
    <property type="entry name" value="PYRUVATE SYNTHASE SUBUNIT PORD"/>
    <property type="match status" value="1"/>
</dbReference>
<dbReference type="Pfam" id="PF12838">
    <property type="entry name" value="Fer4_7"/>
    <property type="match status" value="2"/>
</dbReference>
<dbReference type="EMBL" id="JACHHG010000015">
    <property type="protein sequence ID" value="MBB6099771.1"/>
    <property type="molecule type" value="Genomic_DNA"/>
</dbReference>
<evidence type="ECO:0000313" key="8">
    <source>
        <dbReference type="Proteomes" id="UP000569951"/>
    </source>
</evidence>
<name>A0A841I1S7_9DEIO</name>
<keyword evidence="1" id="KW-0004">4Fe-4S</keyword>
<dbReference type="RefSeq" id="WP_183988509.1">
    <property type="nucleotide sequence ID" value="NZ_JACHHG010000015.1"/>
</dbReference>
<evidence type="ECO:0000313" key="7">
    <source>
        <dbReference type="EMBL" id="MBB6099771.1"/>
    </source>
</evidence>
<evidence type="ECO:0000256" key="3">
    <source>
        <dbReference type="ARBA" id="ARBA00022737"/>
    </source>
</evidence>
<keyword evidence="8" id="KW-1185">Reference proteome</keyword>
<evidence type="ECO:0000256" key="4">
    <source>
        <dbReference type="ARBA" id="ARBA00023004"/>
    </source>
</evidence>
<dbReference type="PROSITE" id="PS51379">
    <property type="entry name" value="4FE4S_FER_2"/>
    <property type="match status" value="4"/>
</dbReference>